<evidence type="ECO:0000313" key="11">
    <source>
        <dbReference type="EMBL" id="KAJ2000013.1"/>
    </source>
</evidence>
<dbReference type="OrthoDB" id="429533at2759"/>
<dbReference type="InterPro" id="IPR029055">
    <property type="entry name" value="Ntn_hydrolases_N"/>
</dbReference>
<evidence type="ECO:0000256" key="3">
    <source>
        <dbReference type="ARBA" id="ARBA00022670"/>
    </source>
</evidence>
<keyword evidence="5 11" id="KW-0378">Hydrolase</keyword>
<dbReference type="PROSITE" id="PS00854">
    <property type="entry name" value="PROTEASOME_BETA_1"/>
    <property type="match status" value="1"/>
</dbReference>
<organism evidence="11 12">
    <name type="scientific">Coemansia thaxteri</name>
    <dbReference type="NCBI Taxonomy" id="2663907"/>
    <lineage>
        <taxon>Eukaryota</taxon>
        <taxon>Fungi</taxon>
        <taxon>Fungi incertae sedis</taxon>
        <taxon>Zoopagomycota</taxon>
        <taxon>Kickxellomycotina</taxon>
        <taxon>Kickxellomycetes</taxon>
        <taxon>Kickxellales</taxon>
        <taxon>Kickxellaceae</taxon>
        <taxon>Coemansia</taxon>
    </lineage>
</organism>
<comment type="function">
    <text evidence="9">Component of the proteasome, a multicatalytic proteinase complex which is characterized by its ability to cleave peptides with Arg, Phe, Tyr, Leu, and Glu adjacent to the leaving group at neutral or slightly basic pH. The proteasome has an ATP-dependent proteolytic activity.</text>
</comment>
<evidence type="ECO:0000256" key="8">
    <source>
        <dbReference type="PIRSR" id="PIRSR600243-1"/>
    </source>
</evidence>
<dbReference type="PANTHER" id="PTHR32194">
    <property type="entry name" value="METALLOPROTEASE TLDD"/>
    <property type="match status" value="1"/>
</dbReference>
<dbReference type="InterPro" id="IPR001353">
    <property type="entry name" value="Proteasome_sua/b"/>
</dbReference>
<comment type="similarity">
    <text evidence="9">Belongs to the peptidase T1B family.</text>
</comment>
<dbReference type="SUPFAM" id="SSF56235">
    <property type="entry name" value="N-terminal nucleophile aminohydrolases (Ntn hydrolases)"/>
    <property type="match status" value="1"/>
</dbReference>
<keyword evidence="4" id="KW-0888">Threonine protease</keyword>
<dbReference type="PANTHER" id="PTHR32194:SF4">
    <property type="entry name" value="PROTEASOME SUBUNIT BETA TYPE-7"/>
    <property type="match status" value="1"/>
</dbReference>
<keyword evidence="7 9" id="KW-0539">Nucleus</keyword>
<dbReference type="PROSITE" id="PS51476">
    <property type="entry name" value="PROTEASOME_BETA_2"/>
    <property type="match status" value="1"/>
</dbReference>
<evidence type="ECO:0000256" key="5">
    <source>
        <dbReference type="ARBA" id="ARBA00022801"/>
    </source>
</evidence>
<dbReference type="GO" id="GO:0005634">
    <property type="term" value="C:nucleus"/>
    <property type="evidence" value="ECO:0007669"/>
    <property type="project" value="UniProtKB-SubCell"/>
</dbReference>
<dbReference type="AlphaFoldDB" id="A0A9W8BE58"/>
<dbReference type="InterPro" id="IPR000243">
    <property type="entry name" value="Pept_T1A_subB"/>
</dbReference>
<evidence type="ECO:0000256" key="1">
    <source>
        <dbReference type="ARBA" id="ARBA00001198"/>
    </source>
</evidence>
<dbReference type="InterPro" id="IPR023333">
    <property type="entry name" value="Proteasome_suB-type"/>
</dbReference>
<evidence type="ECO:0000256" key="4">
    <source>
        <dbReference type="ARBA" id="ARBA00022698"/>
    </source>
</evidence>
<dbReference type="EMBL" id="JANBQF010000598">
    <property type="protein sequence ID" value="KAJ2000013.1"/>
    <property type="molecule type" value="Genomic_DNA"/>
</dbReference>
<evidence type="ECO:0000259" key="10">
    <source>
        <dbReference type="Pfam" id="PF12465"/>
    </source>
</evidence>
<dbReference type="CDD" id="cd03763">
    <property type="entry name" value="proteasome_beta_type_7"/>
    <property type="match status" value="1"/>
</dbReference>
<evidence type="ECO:0000256" key="2">
    <source>
        <dbReference type="ARBA" id="ARBA00022490"/>
    </source>
</evidence>
<keyword evidence="12" id="KW-1185">Reference proteome</keyword>
<feature type="active site" description="Nucleophile" evidence="8">
    <location>
        <position position="37"/>
    </location>
</feature>
<evidence type="ECO:0000313" key="12">
    <source>
        <dbReference type="Proteomes" id="UP001150907"/>
    </source>
</evidence>
<dbReference type="GO" id="GO:0019774">
    <property type="term" value="C:proteasome core complex, beta-subunit complex"/>
    <property type="evidence" value="ECO:0007669"/>
    <property type="project" value="UniProtKB-ARBA"/>
</dbReference>
<dbReference type="PRINTS" id="PR00141">
    <property type="entry name" value="PROTEASOME"/>
</dbReference>
<dbReference type="GO" id="GO:0004298">
    <property type="term" value="F:threonine-type endopeptidase activity"/>
    <property type="evidence" value="ECO:0007669"/>
    <property type="project" value="UniProtKB-KW"/>
</dbReference>
<keyword evidence="6 9" id="KW-0647">Proteasome</keyword>
<dbReference type="FunFam" id="3.60.20.10:FF:000005">
    <property type="entry name" value="Proteasome subunit beta type-2"/>
    <property type="match status" value="1"/>
</dbReference>
<comment type="subcellular location">
    <subcellularLocation>
        <location evidence="9">Cytoplasm</location>
    </subcellularLocation>
    <subcellularLocation>
        <location evidence="9">Nucleus</location>
    </subcellularLocation>
</comment>
<feature type="domain" description="Proteasome beta subunit C-terminal" evidence="10">
    <location>
        <begin position="228"/>
        <end position="245"/>
    </location>
</feature>
<gene>
    <name evidence="11" type="primary">PUP1</name>
    <name evidence="11" type="ORF">H4R26_004816</name>
</gene>
<dbReference type="Gene3D" id="3.60.20.10">
    <property type="entry name" value="Glutamine Phosphoribosylpyrophosphate, subunit 1, domain 1"/>
    <property type="match status" value="1"/>
</dbReference>
<reference evidence="11" key="1">
    <citation type="submission" date="2022-07" db="EMBL/GenBank/DDBJ databases">
        <title>Phylogenomic reconstructions and comparative analyses of Kickxellomycotina fungi.</title>
        <authorList>
            <person name="Reynolds N.K."/>
            <person name="Stajich J.E."/>
            <person name="Barry K."/>
            <person name="Grigoriev I.V."/>
            <person name="Crous P."/>
            <person name="Smith M.E."/>
        </authorList>
    </citation>
    <scope>NUCLEOTIDE SEQUENCE</scope>
    <source>
        <strain evidence="11">IMI 214461</strain>
    </source>
</reference>
<keyword evidence="3" id="KW-0645">Protease</keyword>
<dbReference type="Pfam" id="PF12465">
    <property type="entry name" value="Pr_beta_C"/>
    <property type="match status" value="1"/>
</dbReference>
<comment type="catalytic activity">
    <reaction evidence="1">
        <text>Cleavage of peptide bonds with very broad specificity.</text>
        <dbReference type="EC" id="3.4.25.1"/>
    </reaction>
</comment>
<dbReference type="Proteomes" id="UP001150907">
    <property type="component" value="Unassembled WGS sequence"/>
</dbReference>
<accession>A0A9W8BE58</accession>
<comment type="subunit">
    <text evidence="9">Component of the proteasome complex.</text>
</comment>
<protein>
    <recommendedName>
        <fullName evidence="9">Proteasome subunit beta</fullName>
    </recommendedName>
</protein>
<keyword evidence="2 9" id="KW-0963">Cytoplasm</keyword>
<dbReference type="InterPro" id="IPR016050">
    <property type="entry name" value="Proteasome_bsu_CS"/>
</dbReference>
<dbReference type="GO" id="GO:0051603">
    <property type="term" value="P:proteolysis involved in protein catabolic process"/>
    <property type="evidence" value="ECO:0007669"/>
    <property type="project" value="InterPro"/>
</dbReference>
<dbReference type="GO" id="GO:0005737">
    <property type="term" value="C:cytoplasm"/>
    <property type="evidence" value="ECO:0007669"/>
    <property type="project" value="UniProtKB-SubCell"/>
</dbReference>
<comment type="caution">
    <text evidence="11">The sequence shown here is derived from an EMBL/GenBank/DDBJ whole genome shotgun (WGS) entry which is preliminary data.</text>
</comment>
<name>A0A9W8BE58_9FUNG</name>
<evidence type="ECO:0000256" key="9">
    <source>
        <dbReference type="RuleBase" id="RU004203"/>
    </source>
</evidence>
<dbReference type="Pfam" id="PF00227">
    <property type="entry name" value="Proteasome"/>
    <property type="match status" value="1"/>
</dbReference>
<evidence type="ECO:0000256" key="6">
    <source>
        <dbReference type="ARBA" id="ARBA00022942"/>
    </source>
</evidence>
<sequence length="266" mass="28824">MAPLTEPSAGFKFDNVKRNQLLGDKGYKLPTATKTGTTIVGLIFKDGLILGADTRATAGPIVADKNCEKIHYLAPNMYCCGAGTAADTEFTTNMISSQLALHSLNTGREVRVVAAMTMLKQYLYKYHGHVGAALVLGGYDVTGPHLFTIYPHGSTDKLPYVTMGSGSLAAMSVFESRWRPGMSREEGIEVVKDAIEAGIFNDLGSGSNVDVCVITKGNAEYLRNYSTPNERVQKEQSYRFTPGTTEFYAPRVARQAQEPAEMDTSA</sequence>
<evidence type="ECO:0000256" key="7">
    <source>
        <dbReference type="ARBA" id="ARBA00023242"/>
    </source>
</evidence>
<dbReference type="InterPro" id="IPR024689">
    <property type="entry name" value="Proteasome_bsu_C"/>
</dbReference>
<proteinExistence type="inferred from homology"/>